<proteinExistence type="predicted"/>
<accession>A0A426ZKC3</accession>
<name>A0A426ZKC3_ENSVE</name>
<organism evidence="1 2">
    <name type="scientific">Ensete ventricosum</name>
    <name type="common">Abyssinian banana</name>
    <name type="synonym">Musa ensete</name>
    <dbReference type="NCBI Taxonomy" id="4639"/>
    <lineage>
        <taxon>Eukaryota</taxon>
        <taxon>Viridiplantae</taxon>
        <taxon>Streptophyta</taxon>
        <taxon>Embryophyta</taxon>
        <taxon>Tracheophyta</taxon>
        <taxon>Spermatophyta</taxon>
        <taxon>Magnoliopsida</taxon>
        <taxon>Liliopsida</taxon>
        <taxon>Zingiberales</taxon>
        <taxon>Musaceae</taxon>
        <taxon>Ensete</taxon>
    </lineage>
</organism>
<protein>
    <submittedName>
        <fullName evidence="1">Uncharacterized protein</fullName>
    </submittedName>
</protein>
<gene>
    <name evidence="1" type="ORF">B296_00023628</name>
</gene>
<dbReference type="Proteomes" id="UP000287651">
    <property type="component" value="Unassembled WGS sequence"/>
</dbReference>
<reference evidence="1 2" key="1">
    <citation type="journal article" date="2014" name="Agronomy (Basel)">
        <title>A Draft Genome Sequence for Ensete ventricosum, the Drought-Tolerant Tree Against Hunger.</title>
        <authorList>
            <person name="Harrison J."/>
            <person name="Moore K.A."/>
            <person name="Paszkiewicz K."/>
            <person name="Jones T."/>
            <person name="Grant M."/>
            <person name="Ambacheew D."/>
            <person name="Muzemil S."/>
            <person name="Studholme D.J."/>
        </authorList>
    </citation>
    <scope>NUCLEOTIDE SEQUENCE [LARGE SCALE GENOMIC DNA]</scope>
</reference>
<dbReference type="AlphaFoldDB" id="A0A426ZKC3"/>
<dbReference type="EMBL" id="AMZH03006189">
    <property type="protein sequence ID" value="RRT64453.1"/>
    <property type="molecule type" value="Genomic_DNA"/>
</dbReference>
<evidence type="ECO:0000313" key="1">
    <source>
        <dbReference type="EMBL" id="RRT64453.1"/>
    </source>
</evidence>
<sequence length="131" mass="14188">MYPVSGGPRTGNPSDRYISLVQGGTRWHEKPCYVPCVGMLGMARYSSVHTTPIVGRYTVNTGVTSFGGVVEVTASSPRRLRQGEDRGEEVVASSLEGGAILRLSSSVTFYINEGGRRLRPSMKNVEPPPCR</sequence>
<evidence type="ECO:0000313" key="2">
    <source>
        <dbReference type="Proteomes" id="UP000287651"/>
    </source>
</evidence>
<comment type="caution">
    <text evidence="1">The sequence shown here is derived from an EMBL/GenBank/DDBJ whole genome shotgun (WGS) entry which is preliminary data.</text>
</comment>